<comment type="caution">
    <text evidence="1">The sequence shown here is derived from an EMBL/GenBank/DDBJ whole genome shotgun (WGS) entry which is preliminary data.</text>
</comment>
<dbReference type="InterPro" id="IPR035994">
    <property type="entry name" value="Nucleoside_phosphorylase_sf"/>
</dbReference>
<reference evidence="1" key="1">
    <citation type="submission" date="2021-12" db="EMBL/GenBank/DDBJ databases">
        <title>Convergent genome expansion in fungi linked to evolution of root-endophyte symbiosis.</title>
        <authorList>
            <consortium name="DOE Joint Genome Institute"/>
            <person name="Ke Y.-H."/>
            <person name="Bonito G."/>
            <person name="Liao H.-L."/>
            <person name="Looney B."/>
            <person name="Rojas-Flechas A."/>
            <person name="Nash J."/>
            <person name="Hameed K."/>
            <person name="Schadt C."/>
            <person name="Martin F."/>
            <person name="Crous P.W."/>
            <person name="Miettinen O."/>
            <person name="Magnuson J.K."/>
            <person name="Labbe J."/>
            <person name="Jacobson D."/>
            <person name="Doktycz M.J."/>
            <person name="Veneault-Fourrey C."/>
            <person name="Kuo A."/>
            <person name="Mondo S."/>
            <person name="Calhoun S."/>
            <person name="Riley R."/>
            <person name="Ohm R."/>
            <person name="LaButti K."/>
            <person name="Andreopoulos B."/>
            <person name="Pangilinan J."/>
            <person name="Nolan M."/>
            <person name="Tritt A."/>
            <person name="Clum A."/>
            <person name="Lipzen A."/>
            <person name="Daum C."/>
            <person name="Barry K."/>
            <person name="Grigoriev I.V."/>
            <person name="Vilgalys R."/>
        </authorList>
    </citation>
    <scope>NUCLEOTIDE SEQUENCE</scope>
    <source>
        <strain evidence="1">PMI_201</strain>
    </source>
</reference>
<dbReference type="Gene3D" id="3.40.50.1580">
    <property type="entry name" value="Nucleoside phosphorylase domain"/>
    <property type="match status" value="1"/>
</dbReference>
<name>A0AAD4KXJ9_9EURO</name>
<dbReference type="GO" id="GO:0003824">
    <property type="term" value="F:catalytic activity"/>
    <property type="evidence" value="ECO:0007669"/>
    <property type="project" value="InterPro"/>
</dbReference>
<accession>A0AAD4KXJ9</accession>
<gene>
    <name evidence="1" type="ORF">BGW36DRAFT_377273</name>
</gene>
<evidence type="ECO:0000313" key="1">
    <source>
        <dbReference type="EMBL" id="KAH8699093.1"/>
    </source>
</evidence>
<dbReference type="GO" id="GO:0009116">
    <property type="term" value="P:nucleoside metabolic process"/>
    <property type="evidence" value="ECO:0007669"/>
    <property type="project" value="InterPro"/>
</dbReference>
<proteinExistence type="predicted"/>
<dbReference type="GeneID" id="70246263"/>
<dbReference type="RefSeq" id="XP_046073557.1">
    <property type="nucleotide sequence ID" value="XM_046215976.1"/>
</dbReference>
<protein>
    <submittedName>
        <fullName evidence="1">Uncharacterized protein</fullName>
    </submittedName>
</protein>
<keyword evidence="2" id="KW-1185">Reference proteome</keyword>
<evidence type="ECO:0000313" key="2">
    <source>
        <dbReference type="Proteomes" id="UP001201262"/>
    </source>
</evidence>
<dbReference type="AlphaFoldDB" id="A0AAD4KXJ9"/>
<sequence>MSNLYDYTVGWICAISTEYVARPSFLDEHEGPETISSHDNNDYTLEKVESHNVGCCLAAFPVAACRDEHNPRAP</sequence>
<dbReference type="EMBL" id="JAJTJA010000005">
    <property type="protein sequence ID" value="KAH8699093.1"/>
    <property type="molecule type" value="Genomic_DNA"/>
</dbReference>
<organism evidence="1 2">
    <name type="scientific">Talaromyces proteolyticus</name>
    <dbReference type="NCBI Taxonomy" id="1131652"/>
    <lineage>
        <taxon>Eukaryota</taxon>
        <taxon>Fungi</taxon>
        <taxon>Dikarya</taxon>
        <taxon>Ascomycota</taxon>
        <taxon>Pezizomycotina</taxon>
        <taxon>Eurotiomycetes</taxon>
        <taxon>Eurotiomycetidae</taxon>
        <taxon>Eurotiales</taxon>
        <taxon>Trichocomaceae</taxon>
        <taxon>Talaromyces</taxon>
        <taxon>Talaromyces sect. Bacilispori</taxon>
    </lineage>
</organism>
<dbReference type="Proteomes" id="UP001201262">
    <property type="component" value="Unassembled WGS sequence"/>
</dbReference>